<dbReference type="Proteomes" id="UP001219605">
    <property type="component" value="Chromosome"/>
</dbReference>
<gene>
    <name evidence="1" type="ORF">PVK37_26430</name>
</gene>
<organism evidence="1 2">
    <name type="scientific">Micromonospora cathayae</name>
    <dbReference type="NCBI Taxonomy" id="3028804"/>
    <lineage>
        <taxon>Bacteria</taxon>
        <taxon>Bacillati</taxon>
        <taxon>Actinomycetota</taxon>
        <taxon>Actinomycetes</taxon>
        <taxon>Micromonosporales</taxon>
        <taxon>Micromonosporaceae</taxon>
        <taxon>Micromonospora</taxon>
    </lineage>
</organism>
<proteinExistence type="predicted"/>
<evidence type="ECO:0000313" key="1">
    <source>
        <dbReference type="EMBL" id="WDZ83968.1"/>
    </source>
</evidence>
<evidence type="ECO:0000313" key="2">
    <source>
        <dbReference type="Proteomes" id="UP001219605"/>
    </source>
</evidence>
<accession>A0ABY7ZM89</accession>
<keyword evidence="2" id="KW-1185">Reference proteome</keyword>
<reference evidence="1 2" key="1">
    <citation type="submission" date="2023-02" db="EMBL/GenBank/DDBJ databases">
        <authorList>
            <person name="Mo P."/>
        </authorList>
    </citation>
    <scope>NUCLEOTIDE SEQUENCE [LARGE SCALE GENOMIC DNA]</scope>
    <source>
        <strain evidence="1 2">HUAS 3</strain>
    </source>
</reference>
<protein>
    <submittedName>
        <fullName evidence="1">Uncharacterized protein</fullName>
    </submittedName>
</protein>
<dbReference type="EMBL" id="CP118615">
    <property type="protein sequence ID" value="WDZ83968.1"/>
    <property type="molecule type" value="Genomic_DNA"/>
</dbReference>
<name>A0ABY7ZM89_9ACTN</name>
<dbReference type="RefSeq" id="WP_275030525.1">
    <property type="nucleotide sequence ID" value="NZ_CP118615.1"/>
</dbReference>
<sequence length="48" mass="5078">MIAGVLSGWDPEYDEAGQLIGGTMHVGDRAVRLGLWEGEVTSYAVGRG</sequence>